<evidence type="ECO:0000256" key="1">
    <source>
        <dbReference type="SAM" id="SignalP"/>
    </source>
</evidence>
<dbReference type="Gene3D" id="2.40.128.20">
    <property type="match status" value="1"/>
</dbReference>
<protein>
    <submittedName>
        <fullName evidence="2">Lipocalin</fullName>
    </submittedName>
</protein>
<name>A0A131YJC0_RHIAP</name>
<proteinExistence type="predicted"/>
<dbReference type="EMBL" id="GEDV01009922">
    <property type="protein sequence ID" value="JAP78635.1"/>
    <property type="molecule type" value="Transcribed_RNA"/>
</dbReference>
<accession>A0A131YJC0</accession>
<evidence type="ECO:0000313" key="2">
    <source>
        <dbReference type="EMBL" id="JAP78635.1"/>
    </source>
</evidence>
<dbReference type="AlphaFoldDB" id="A0A131YJC0"/>
<sequence length="199" mass="22963">MVQILAFKLILYVGSLSVLDGDCWSCKKPSYSIKEFFSTPEPIWTHTTSGNTNIKCLVDQVNVMEQRSVIFTRSCYNKGFKVSRMFTGIFDKYRKKHMDVIPKGKGIGFHEDLLYMSDDKSCGVVLVTTKACAKHFTYDLRVRNSHVGRPPHPKCLHVYEKFERRGRVIYYPWCQGILAKEANTKVYEPQQDRCGSRSN</sequence>
<keyword evidence="1" id="KW-0732">Signal</keyword>
<dbReference type="InterPro" id="IPR012674">
    <property type="entry name" value="Calycin"/>
</dbReference>
<feature type="chain" id="PRO_5007285333" evidence="1">
    <location>
        <begin position="26"/>
        <end position="199"/>
    </location>
</feature>
<organism evidence="2">
    <name type="scientific">Rhipicephalus appendiculatus</name>
    <name type="common">Brown ear tick</name>
    <dbReference type="NCBI Taxonomy" id="34631"/>
    <lineage>
        <taxon>Eukaryota</taxon>
        <taxon>Metazoa</taxon>
        <taxon>Ecdysozoa</taxon>
        <taxon>Arthropoda</taxon>
        <taxon>Chelicerata</taxon>
        <taxon>Arachnida</taxon>
        <taxon>Acari</taxon>
        <taxon>Parasitiformes</taxon>
        <taxon>Ixodida</taxon>
        <taxon>Ixodoidea</taxon>
        <taxon>Ixodidae</taxon>
        <taxon>Rhipicephalinae</taxon>
        <taxon>Rhipicephalus</taxon>
        <taxon>Rhipicephalus</taxon>
    </lineage>
</organism>
<reference evidence="2" key="1">
    <citation type="journal article" date="2016" name="Ticks Tick Borne Dis.">
        <title>De novo assembly and annotation of the salivary gland transcriptome of Rhipicephalus appendiculatus male and female ticks during blood feeding.</title>
        <authorList>
            <person name="de Castro M.H."/>
            <person name="de Klerk D."/>
            <person name="Pienaar R."/>
            <person name="Latif A.A."/>
            <person name="Rees D.J."/>
            <person name="Mans B.J."/>
        </authorList>
    </citation>
    <scope>NUCLEOTIDE SEQUENCE</scope>
    <source>
        <tissue evidence="2">Salivary glands</tissue>
    </source>
</reference>
<feature type="signal peptide" evidence="1">
    <location>
        <begin position="1"/>
        <end position="25"/>
    </location>
</feature>